<organism evidence="3 4">
    <name type="scientific">Mycobacterium scrofulaceum</name>
    <dbReference type="NCBI Taxonomy" id="1783"/>
    <lineage>
        <taxon>Bacteria</taxon>
        <taxon>Bacillati</taxon>
        <taxon>Actinomycetota</taxon>
        <taxon>Actinomycetes</taxon>
        <taxon>Mycobacteriales</taxon>
        <taxon>Mycobacteriaceae</taxon>
        <taxon>Mycobacterium</taxon>
    </lineage>
</organism>
<name>A0A1X0K5Y9_MYCSC</name>
<evidence type="ECO:0000313" key="4">
    <source>
        <dbReference type="Proteomes" id="UP000192601"/>
    </source>
</evidence>
<keyword evidence="4" id="KW-1185">Reference proteome</keyword>
<protein>
    <submittedName>
        <fullName evidence="3">Uncharacterized protein</fullName>
    </submittedName>
</protein>
<proteinExistence type="predicted"/>
<gene>
    <name evidence="3" type="ORF">BST44_23390</name>
</gene>
<evidence type="ECO:0000256" key="1">
    <source>
        <dbReference type="SAM" id="Coils"/>
    </source>
</evidence>
<keyword evidence="1" id="KW-0175">Coiled coil</keyword>
<dbReference type="EMBL" id="MVIJ01000047">
    <property type="protein sequence ID" value="ORB70556.1"/>
    <property type="molecule type" value="Genomic_DNA"/>
</dbReference>
<comment type="caution">
    <text evidence="3">The sequence shown here is derived from an EMBL/GenBank/DDBJ whole genome shotgun (WGS) entry which is preliminary data.</text>
</comment>
<dbReference type="Proteomes" id="UP000192601">
    <property type="component" value="Unassembled WGS sequence"/>
</dbReference>
<accession>A0A1X0K5Y9</accession>
<dbReference type="AlphaFoldDB" id="A0A1X0K5Y9"/>
<reference evidence="3 4" key="1">
    <citation type="submission" date="2017-02" db="EMBL/GenBank/DDBJ databases">
        <title>The new phylogeny of genus Mycobacterium.</title>
        <authorList>
            <person name="Tortoli E."/>
            <person name="Trovato A."/>
            <person name="Cirillo D.M."/>
        </authorList>
    </citation>
    <scope>NUCLEOTIDE SEQUENCE [LARGE SCALE GENOMIC DNA]</scope>
    <source>
        <strain evidence="3 4">DSM 43992</strain>
    </source>
</reference>
<evidence type="ECO:0000313" key="3">
    <source>
        <dbReference type="EMBL" id="ORB70556.1"/>
    </source>
</evidence>
<feature type="coiled-coil region" evidence="1">
    <location>
        <begin position="66"/>
        <end position="155"/>
    </location>
</feature>
<feature type="region of interest" description="Disordered" evidence="2">
    <location>
        <begin position="38"/>
        <end position="61"/>
    </location>
</feature>
<sequence>MEASGASITFTAVANAAGVSTWLVYAEGIREHIDAARARQANDSPAPTPTPPGKHTTTPASLRTDLAIARDQIKTLRAERDKLQQRLRLQLGAEIEGPDRAHLTARVADLEALNRRLVAERDARTVEADTATRHVAELQDELSAARESLRRVIKSQNRTP</sequence>
<evidence type="ECO:0000256" key="2">
    <source>
        <dbReference type="SAM" id="MobiDB-lite"/>
    </source>
</evidence>